<evidence type="ECO:0000256" key="2">
    <source>
        <dbReference type="ARBA" id="ARBA00022540"/>
    </source>
</evidence>
<evidence type="ECO:0000313" key="8">
    <source>
        <dbReference type="Proteomes" id="UP000604381"/>
    </source>
</evidence>
<keyword evidence="8" id="KW-1185">Reference proteome</keyword>
<feature type="domain" description="S1-like" evidence="6">
    <location>
        <begin position="1"/>
        <end position="72"/>
    </location>
</feature>
<evidence type="ECO:0000256" key="3">
    <source>
        <dbReference type="ARBA" id="ARBA00022917"/>
    </source>
</evidence>
<comment type="similarity">
    <text evidence="1">Belongs to the IF-1 family.</text>
</comment>
<evidence type="ECO:0000256" key="1">
    <source>
        <dbReference type="ARBA" id="ARBA00010939"/>
    </source>
</evidence>
<evidence type="ECO:0000313" key="7">
    <source>
        <dbReference type="EMBL" id="MBF2735580.1"/>
    </source>
</evidence>
<dbReference type="EMBL" id="JADHEI010000044">
    <property type="protein sequence ID" value="MBF2735580.1"/>
    <property type="molecule type" value="Genomic_DNA"/>
</dbReference>
<evidence type="ECO:0000256" key="4">
    <source>
        <dbReference type="NCBIfam" id="TIGR00008"/>
    </source>
</evidence>
<dbReference type="Proteomes" id="UP000604381">
    <property type="component" value="Unassembled WGS sequence"/>
</dbReference>
<proteinExistence type="inferred from homology"/>
<evidence type="ECO:0000256" key="5">
    <source>
        <dbReference type="PROSITE-ProRule" id="PRU00181"/>
    </source>
</evidence>
<dbReference type="InterPro" id="IPR012340">
    <property type="entry name" value="NA-bd_OB-fold"/>
</dbReference>
<sequence>MATSKRFVTYGEVIASLPNNLYRVKLPEGHLVLCSIVYQMTRKRIKVVPGDTVTLEITATDLNRGRIVYRGKRENHHPAGPPGVK</sequence>
<organism evidence="7 8">
    <name type="scientific">Candidatus Amphirhobacter heronislandensis</name>
    <dbReference type="NCBI Taxonomy" id="1732024"/>
    <lineage>
        <taxon>Bacteria</taxon>
        <taxon>Pseudomonadati</taxon>
        <taxon>Pseudomonadota</taxon>
        <taxon>Gammaproteobacteria</taxon>
        <taxon>Candidatus Tethybacterales</taxon>
        <taxon>Candidatus Tethybacteraceae</taxon>
        <taxon>Candidatus Amphirhobacter</taxon>
    </lineage>
</organism>
<evidence type="ECO:0000259" key="6">
    <source>
        <dbReference type="PROSITE" id="PS50832"/>
    </source>
</evidence>
<dbReference type="GO" id="GO:0043022">
    <property type="term" value="F:ribosome binding"/>
    <property type="evidence" value="ECO:0007669"/>
    <property type="project" value="TreeGrafter"/>
</dbReference>
<protein>
    <recommendedName>
        <fullName evidence="4">Translation initiation factor IF-1</fullName>
    </recommendedName>
</protein>
<keyword evidence="2 5" id="KW-0396">Initiation factor</keyword>
<dbReference type="GO" id="GO:0003723">
    <property type="term" value="F:RNA binding"/>
    <property type="evidence" value="ECO:0007669"/>
    <property type="project" value="InterPro"/>
</dbReference>
<name>A0A930Y1P2_9GAMM</name>
<dbReference type="AlphaFoldDB" id="A0A930Y1P2"/>
<dbReference type="GO" id="GO:0003743">
    <property type="term" value="F:translation initiation factor activity"/>
    <property type="evidence" value="ECO:0007669"/>
    <property type="project" value="UniProtKB-UniRule"/>
</dbReference>
<dbReference type="PANTHER" id="PTHR33370">
    <property type="entry name" value="TRANSLATION INITIATION FACTOR IF-1, CHLOROPLASTIC"/>
    <property type="match status" value="1"/>
</dbReference>
<dbReference type="PROSITE" id="PS50832">
    <property type="entry name" value="S1_IF1_TYPE"/>
    <property type="match status" value="1"/>
</dbReference>
<dbReference type="InterPro" id="IPR004368">
    <property type="entry name" value="TIF_IF1"/>
</dbReference>
<dbReference type="InterPro" id="IPR006196">
    <property type="entry name" value="RNA-binding_domain_S1_IF1"/>
</dbReference>
<dbReference type="Pfam" id="PF01176">
    <property type="entry name" value="eIF-1a"/>
    <property type="match status" value="1"/>
</dbReference>
<keyword evidence="3 5" id="KW-0648">Protein biosynthesis</keyword>
<dbReference type="SUPFAM" id="SSF50249">
    <property type="entry name" value="Nucleic acid-binding proteins"/>
    <property type="match status" value="1"/>
</dbReference>
<gene>
    <name evidence="7" type="primary">infA</name>
    <name evidence="7" type="ORF">ISN26_05835</name>
</gene>
<comment type="caution">
    <text evidence="7">The sequence shown here is derived from an EMBL/GenBank/DDBJ whole genome shotgun (WGS) entry which is preliminary data.</text>
</comment>
<dbReference type="Gene3D" id="2.40.50.140">
    <property type="entry name" value="Nucleic acid-binding proteins"/>
    <property type="match status" value="1"/>
</dbReference>
<dbReference type="GO" id="GO:0005829">
    <property type="term" value="C:cytosol"/>
    <property type="evidence" value="ECO:0007669"/>
    <property type="project" value="TreeGrafter"/>
</dbReference>
<dbReference type="NCBIfam" id="TIGR00008">
    <property type="entry name" value="infA"/>
    <property type="match status" value="1"/>
</dbReference>
<accession>A0A930Y1P2</accession>
<dbReference type="PANTHER" id="PTHR33370:SF1">
    <property type="entry name" value="TRANSLATION INITIATION FACTOR IF-1, CHLOROPLASTIC"/>
    <property type="match status" value="1"/>
</dbReference>
<reference evidence="7" key="1">
    <citation type="submission" date="2020-10" db="EMBL/GenBank/DDBJ databases">
        <title>An improved Amphimedon queenslandica hologenome assembly reveals how three proteobacterial symbionts can extend the metabolic phenotypic of their marine sponge host.</title>
        <authorList>
            <person name="Degnan B."/>
            <person name="Degnan S."/>
            <person name="Xiang X."/>
        </authorList>
    </citation>
    <scope>NUCLEOTIDE SEQUENCE</scope>
    <source>
        <strain evidence="7">AqS2</strain>
    </source>
</reference>